<keyword evidence="7" id="KW-1185">Reference proteome</keyword>
<protein>
    <recommendedName>
        <fullName evidence="5">HTH La-type RNA-binding domain-containing protein</fullName>
    </recommendedName>
</protein>
<dbReference type="AlphaFoldDB" id="A0A813EU97"/>
<comment type="caution">
    <text evidence="6">The sequence shown here is derived from an EMBL/GenBank/DDBJ whole genome shotgun (WGS) entry which is preliminary data.</text>
</comment>
<dbReference type="InterPro" id="IPR002344">
    <property type="entry name" value="Lupus_La"/>
</dbReference>
<name>A0A813EU97_POLGL</name>
<evidence type="ECO:0000259" key="5">
    <source>
        <dbReference type="PROSITE" id="PS50961"/>
    </source>
</evidence>
<dbReference type="InterPro" id="IPR045180">
    <property type="entry name" value="La_dom_prot"/>
</dbReference>
<dbReference type="SMART" id="SM00715">
    <property type="entry name" value="LA"/>
    <property type="match status" value="1"/>
</dbReference>
<dbReference type="GO" id="GO:1990904">
    <property type="term" value="C:ribonucleoprotein complex"/>
    <property type="evidence" value="ECO:0007669"/>
    <property type="project" value="InterPro"/>
</dbReference>
<dbReference type="SUPFAM" id="SSF46785">
    <property type="entry name" value="Winged helix' DNA-binding domain"/>
    <property type="match status" value="1"/>
</dbReference>
<evidence type="ECO:0000313" key="7">
    <source>
        <dbReference type="Proteomes" id="UP000654075"/>
    </source>
</evidence>
<dbReference type="PANTHER" id="PTHR22792">
    <property type="entry name" value="LUPUS LA PROTEIN-RELATED"/>
    <property type="match status" value="1"/>
</dbReference>
<dbReference type="PROSITE" id="PS50961">
    <property type="entry name" value="HTH_LA"/>
    <property type="match status" value="1"/>
</dbReference>
<evidence type="ECO:0000256" key="2">
    <source>
        <dbReference type="ARBA" id="ARBA00022884"/>
    </source>
</evidence>
<evidence type="ECO:0000256" key="1">
    <source>
        <dbReference type="ARBA" id="ARBA00004123"/>
    </source>
</evidence>
<accession>A0A813EU97</accession>
<proteinExistence type="predicted"/>
<dbReference type="EMBL" id="CAJNNV010016267">
    <property type="protein sequence ID" value="CAE8604309.1"/>
    <property type="molecule type" value="Genomic_DNA"/>
</dbReference>
<dbReference type="GO" id="GO:0006396">
    <property type="term" value="P:RNA processing"/>
    <property type="evidence" value="ECO:0007669"/>
    <property type="project" value="InterPro"/>
</dbReference>
<dbReference type="GO" id="GO:0003723">
    <property type="term" value="F:RNA binding"/>
    <property type="evidence" value="ECO:0007669"/>
    <property type="project" value="UniProtKB-UniRule"/>
</dbReference>
<comment type="subcellular location">
    <subcellularLocation>
        <location evidence="1">Nucleus</location>
    </subcellularLocation>
</comment>
<dbReference type="PRINTS" id="PR00302">
    <property type="entry name" value="LUPUSLA"/>
</dbReference>
<dbReference type="InterPro" id="IPR006630">
    <property type="entry name" value="La_HTH"/>
</dbReference>
<dbReference type="Pfam" id="PF05383">
    <property type="entry name" value="La"/>
    <property type="match status" value="1"/>
</dbReference>
<dbReference type="GO" id="GO:0005634">
    <property type="term" value="C:nucleus"/>
    <property type="evidence" value="ECO:0007669"/>
    <property type="project" value="UniProtKB-SubCell"/>
</dbReference>
<feature type="domain" description="HTH La-type RNA-binding" evidence="5">
    <location>
        <begin position="17"/>
        <end position="113"/>
    </location>
</feature>
<keyword evidence="2 4" id="KW-0694">RNA-binding</keyword>
<dbReference type="Proteomes" id="UP000654075">
    <property type="component" value="Unassembled WGS sequence"/>
</dbReference>
<dbReference type="InterPro" id="IPR036390">
    <property type="entry name" value="WH_DNA-bd_sf"/>
</dbReference>
<dbReference type="InterPro" id="IPR036388">
    <property type="entry name" value="WH-like_DNA-bd_sf"/>
</dbReference>
<gene>
    <name evidence="6" type="ORF">PGLA1383_LOCUS22476</name>
</gene>
<evidence type="ECO:0000256" key="4">
    <source>
        <dbReference type="PROSITE-ProRule" id="PRU00332"/>
    </source>
</evidence>
<dbReference type="Gene3D" id="1.10.10.10">
    <property type="entry name" value="Winged helix-like DNA-binding domain superfamily/Winged helix DNA-binding domain"/>
    <property type="match status" value="1"/>
</dbReference>
<dbReference type="OrthoDB" id="340227at2759"/>
<organism evidence="6 7">
    <name type="scientific">Polarella glacialis</name>
    <name type="common">Dinoflagellate</name>
    <dbReference type="NCBI Taxonomy" id="89957"/>
    <lineage>
        <taxon>Eukaryota</taxon>
        <taxon>Sar</taxon>
        <taxon>Alveolata</taxon>
        <taxon>Dinophyceae</taxon>
        <taxon>Suessiales</taxon>
        <taxon>Suessiaceae</taxon>
        <taxon>Polarella</taxon>
    </lineage>
</organism>
<keyword evidence="3" id="KW-0539">Nucleus</keyword>
<sequence length="134" mass="14951">MKAVVADKGTCSFCPPKQTEDDVVAKTREQLNYYFSDQNLRRDKFLLSRTGPDGTGFVSVDELQNFNRLKSIVSGSSLSVAEVVLVAAAMSDLLEVSSDHRIRRKQPLKEHSRTTRKSFDRPDSKYLLVCGGHG</sequence>
<evidence type="ECO:0000256" key="3">
    <source>
        <dbReference type="ARBA" id="ARBA00023242"/>
    </source>
</evidence>
<reference evidence="6" key="1">
    <citation type="submission" date="2021-02" db="EMBL/GenBank/DDBJ databases">
        <authorList>
            <person name="Dougan E. K."/>
            <person name="Rhodes N."/>
            <person name="Thang M."/>
            <person name="Chan C."/>
        </authorList>
    </citation>
    <scope>NUCLEOTIDE SEQUENCE</scope>
</reference>
<evidence type="ECO:0000313" key="6">
    <source>
        <dbReference type="EMBL" id="CAE8604309.1"/>
    </source>
</evidence>